<protein>
    <submittedName>
        <fullName evidence="3">Tripartite tricarboxylate transporter substrate binding protein</fullName>
    </submittedName>
</protein>
<reference evidence="3 4" key="1">
    <citation type="submission" date="2019-02" db="EMBL/GenBank/DDBJ databases">
        <title>Complete Genome Sequence and Methylome Analysis of free living Spirochaetas.</title>
        <authorList>
            <person name="Fomenkov A."/>
            <person name="Dubinina G."/>
            <person name="Leshcheva N."/>
            <person name="Mikheeva N."/>
            <person name="Grabovich M."/>
            <person name="Vincze T."/>
            <person name="Roberts R.J."/>
        </authorList>
    </citation>
    <scope>NUCLEOTIDE SEQUENCE [LARGE SCALE GENOMIC DNA]</scope>
    <source>
        <strain evidence="3 4">K2</strain>
    </source>
</reference>
<dbReference type="Gene3D" id="3.40.190.150">
    <property type="entry name" value="Bordetella uptake gene, domain 1"/>
    <property type="match status" value="1"/>
</dbReference>
<dbReference type="InterPro" id="IPR005064">
    <property type="entry name" value="BUG"/>
</dbReference>
<dbReference type="PANTHER" id="PTHR42928:SF5">
    <property type="entry name" value="BLR1237 PROTEIN"/>
    <property type="match status" value="1"/>
</dbReference>
<name>A0A5C1QJE7_9SPIO</name>
<dbReference type="AlphaFoldDB" id="A0A5C1QJE7"/>
<gene>
    <name evidence="3" type="ORF">EXM22_09840</name>
</gene>
<evidence type="ECO:0000313" key="4">
    <source>
        <dbReference type="Proteomes" id="UP000324209"/>
    </source>
</evidence>
<keyword evidence="4" id="KW-1185">Reference proteome</keyword>
<dbReference type="SUPFAM" id="SSF53850">
    <property type="entry name" value="Periplasmic binding protein-like II"/>
    <property type="match status" value="1"/>
</dbReference>
<dbReference type="EMBL" id="CP036150">
    <property type="protein sequence ID" value="QEN08273.1"/>
    <property type="molecule type" value="Genomic_DNA"/>
</dbReference>
<dbReference type="InterPro" id="IPR042100">
    <property type="entry name" value="Bug_dom1"/>
</dbReference>
<comment type="similarity">
    <text evidence="1">Belongs to the UPF0065 (bug) family.</text>
</comment>
<dbReference type="Pfam" id="PF03401">
    <property type="entry name" value="TctC"/>
    <property type="match status" value="1"/>
</dbReference>
<accession>A0A5C1QJE7</accession>
<evidence type="ECO:0000256" key="2">
    <source>
        <dbReference type="SAM" id="SignalP"/>
    </source>
</evidence>
<feature type="signal peptide" evidence="2">
    <location>
        <begin position="1"/>
        <end position="29"/>
    </location>
</feature>
<dbReference type="Gene3D" id="3.40.190.10">
    <property type="entry name" value="Periplasmic binding protein-like II"/>
    <property type="match status" value="1"/>
</dbReference>
<dbReference type="PIRSF" id="PIRSF017082">
    <property type="entry name" value="YflP"/>
    <property type="match status" value="1"/>
</dbReference>
<dbReference type="PANTHER" id="PTHR42928">
    <property type="entry name" value="TRICARBOXYLATE-BINDING PROTEIN"/>
    <property type="match status" value="1"/>
</dbReference>
<organism evidence="3 4">
    <name type="scientific">Oceanispirochaeta crateris</name>
    <dbReference type="NCBI Taxonomy" id="2518645"/>
    <lineage>
        <taxon>Bacteria</taxon>
        <taxon>Pseudomonadati</taxon>
        <taxon>Spirochaetota</taxon>
        <taxon>Spirochaetia</taxon>
        <taxon>Spirochaetales</taxon>
        <taxon>Spirochaetaceae</taxon>
        <taxon>Oceanispirochaeta</taxon>
    </lineage>
</organism>
<sequence length="335" mass="35444">MEDSLMKKMVRALSMLMVLASVSTFSVMANGQTEGAVDGDAYPAKQLVVTCPPAAGGGTDLLYRALAPKISEKLGVPVIIVNKPGAGGAIGFSAGAKEKADGSSVTAAVAEMLAVPYVQEVDFTYESFEPVCNVNSTYGTLTVQADAPYDTVEEFIDYCKAHPGEVRFSNSGNGGNWHVLAAAFAAAAGIDVVHVPFDGGGPSAVALAGGHVEATTVSAQEVEVHVASGKAKILCSFSPERLAELPEIPTLRELGYGDLLLTIYRGFVAPKGTPADVIAKIDEAIQYALNDPEITEFMKNKNFMKDYKDADDFLALMERENKIYGEQFKALGMID</sequence>
<dbReference type="OrthoDB" id="8880247at2"/>
<proteinExistence type="inferred from homology"/>
<dbReference type="Proteomes" id="UP000324209">
    <property type="component" value="Chromosome"/>
</dbReference>
<feature type="chain" id="PRO_5022720188" evidence="2">
    <location>
        <begin position="30"/>
        <end position="335"/>
    </location>
</feature>
<evidence type="ECO:0000256" key="1">
    <source>
        <dbReference type="ARBA" id="ARBA00006987"/>
    </source>
</evidence>
<keyword evidence="2" id="KW-0732">Signal</keyword>
<dbReference type="KEGG" id="ock:EXM22_09840"/>
<dbReference type="CDD" id="cd07012">
    <property type="entry name" value="PBP2_Bug_TTT"/>
    <property type="match status" value="1"/>
</dbReference>
<evidence type="ECO:0000313" key="3">
    <source>
        <dbReference type="EMBL" id="QEN08273.1"/>
    </source>
</evidence>